<reference evidence="2 3" key="1">
    <citation type="submission" date="2018-11" db="EMBL/GenBank/DDBJ databases">
        <title>Genomic Encyclopedia of Type Strains, Phase IV (KMG-IV): sequencing the most valuable type-strain genomes for metagenomic binning, comparative biology and taxonomic classification.</title>
        <authorList>
            <person name="Goeker M."/>
        </authorList>
    </citation>
    <scope>NUCLEOTIDE SEQUENCE [LARGE SCALE GENOMIC DNA]</scope>
    <source>
        <strain evidence="2 3">DSM 102936</strain>
    </source>
</reference>
<name>A0A3N5AWA0_9THEO</name>
<organism evidence="2 3">
    <name type="scientific">Thermodesulfitimonas autotrophica</name>
    <dbReference type="NCBI Taxonomy" id="1894989"/>
    <lineage>
        <taxon>Bacteria</taxon>
        <taxon>Bacillati</taxon>
        <taxon>Bacillota</taxon>
        <taxon>Clostridia</taxon>
        <taxon>Thermoanaerobacterales</taxon>
        <taxon>Thermoanaerobacteraceae</taxon>
        <taxon>Thermodesulfitimonas</taxon>
    </lineage>
</organism>
<evidence type="ECO:0000256" key="1">
    <source>
        <dbReference type="SAM" id="Coils"/>
    </source>
</evidence>
<evidence type="ECO:0000313" key="2">
    <source>
        <dbReference type="EMBL" id="RPF49496.1"/>
    </source>
</evidence>
<feature type="coiled-coil region" evidence="1">
    <location>
        <begin position="114"/>
        <end position="141"/>
    </location>
</feature>
<evidence type="ECO:0000313" key="3">
    <source>
        <dbReference type="Proteomes" id="UP000282654"/>
    </source>
</evidence>
<dbReference type="EMBL" id="RKRE01000001">
    <property type="protein sequence ID" value="RPF49496.1"/>
    <property type="molecule type" value="Genomic_DNA"/>
</dbReference>
<accession>A0A3N5AWA0</accession>
<dbReference type="Proteomes" id="UP000282654">
    <property type="component" value="Unassembled WGS sequence"/>
</dbReference>
<keyword evidence="1" id="KW-0175">Coiled coil</keyword>
<proteinExistence type="predicted"/>
<dbReference type="AlphaFoldDB" id="A0A3N5AWA0"/>
<protein>
    <submittedName>
        <fullName evidence="2">Uncharacterized protein</fullName>
    </submittedName>
</protein>
<comment type="caution">
    <text evidence="2">The sequence shown here is derived from an EMBL/GenBank/DDBJ whole genome shotgun (WGS) entry which is preliminary data.</text>
</comment>
<sequence length="180" mass="20397">MAIEKVPTKADVLAFIRKARREALDSIDSVYAEKAFTAFKAALAEGGFSETLKKIQECLNDLAGCLRALVEKPESPWLEYAHLYRSIIPQDDAVADIEKLLFDAALYGAKVPGLEAVQEIRAEWNRKLEETRNAYGALENRLRLMRNPKKMIKFLNDLGFDTGCLLEKEINAEALFFRKQ</sequence>
<dbReference type="RefSeq" id="WP_123927020.1">
    <property type="nucleotide sequence ID" value="NZ_RKRE01000001.1"/>
</dbReference>
<gene>
    <name evidence="2" type="ORF">EDD75_0312</name>
</gene>
<keyword evidence="3" id="KW-1185">Reference proteome</keyword>